<dbReference type="EMBL" id="JBHULX010000022">
    <property type="protein sequence ID" value="MFD2591748.1"/>
    <property type="molecule type" value="Genomic_DNA"/>
</dbReference>
<dbReference type="RefSeq" id="WP_378253450.1">
    <property type="nucleotide sequence ID" value="NZ_JBHSJV010000001.1"/>
</dbReference>
<keyword evidence="1" id="KW-0732">Signal</keyword>
<feature type="chain" id="PRO_5045969420" evidence="1">
    <location>
        <begin position="26"/>
        <end position="239"/>
    </location>
</feature>
<evidence type="ECO:0000313" key="3">
    <source>
        <dbReference type="Proteomes" id="UP001597459"/>
    </source>
</evidence>
<accession>A0ABW5N8Z0</accession>
<protein>
    <submittedName>
        <fullName evidence="2">Uncharacterized protein</fullName>
    </submittedName>
</protein>
<evidence type="ECO:0000313" key="2">
    <source>
        <dbReference type="EMBL" id="MFD2591748.1"/>
    </source>
</evidence>
<feature type="signal peptide" evidence="1">
    <location>
        <begin position="1"/>
        <end position="25"/>
    </location>
</feature>
<keyword evidence="3" id="KW-1185">Reference proteome</keyword>
<organism evidence="2 3">
    <name type="scientific">Aquimarina hainanensis</name>
    <dbReference type="NCBI Taxonomy" id="1578017"/>
    <lineage>
        <taxon>Bacteria</taxon>
        <taxon>Pseudomonadati</taxon>
        <taxon>Bacteroidota</taxon>
        <taxon>Flavobacteriia</taxon>
        <taxon>Flavobacteriales</taxon>
        <taxon>Flavobacteriaceae</taxon>
        <taxon>Aquimarina</taxon>
    </lineage>
</organism>
<proteinExistence type="predicted"/>
<reference evidence="3" key="1">
    <citation type="journal article" date="2019" name="Int. J. Syst. Evol. Microbiol.">
        <title>The Global Catalogue of Microorganisms (GCM) 10K type strain sequencing project: providing services to taxonomists for standard genome sequencing and annotation.</title>
        <authorList>
            <consortium name="The Broad Institute Genomics Platform"/>
            <consortium name="The Broad Institute Genome Sequencing Center for Infectious Disease"/>
            <person name="Wu L."/>
            <person name="Ma J."/>
        </authorList>
    </citation>
    <scope>NUCLEOTIDE SEQUENCE [LARGE SCALE GENOMIC DNA]</scope>
    <source>
        <strain evidence="3">KCTC 42423</strain>
    </source>
</reference>
<gene>
    <name evidence="2" type="ORF">ACFSTE_12990</name>
</gene>
<comment type="caution">
    <text evidence="2">The sequence shown here is derived from an EMBL/GenBank/DDBJ whole genome shotgun (WGS) entry which is preliminary data.</text>
</comment>
<sequence>MKTKKVQLLLLAFMCIGFLSFSQQSKEKVYAAYDQLMGLANTSLYNGTEFRDLFLYTDGSNRFFKHQGYVLGTIVYEEQFYPEVLLKYDLLEDNVIIRSADNMSVFNTKLLPDNISNFSIEGRDFVRLMNTTMPFENNGFFEKAYVGEELTLYIKQAKRVSRKIIGKKIEYSFKGDNKYIVYYKNTYNRIDTPKDVISVFPELEKRQVRSFYKSYKEVYKKDLDAFMVSLIKYLEGYIN</sequence>
<evidence type="ECO:0000256" key="1">
    <source>
        <dbReference type="SAM" id="SignalP"/>
    </source>
</evidence>
<name>A0ABW5N8Z0_9FLAO</name>
<dbReference type="Proteomes" id="UP001597459">
    <property type="component" value="Unassembled WGS sequence"/>
</dbReference>